<evidence type="ECO:0008006" key="3">
    <source>
        <dbReference type="Google" id="ProtNLM"/>
    </source>
</evidence>
<organism evidence="1 2">
    <name type="scientific">Panicum virgatum</name>
    <name type="common">Blackwell switchgrass</name>
    <dbReference type="NCBI Taxonomy" id="38727"/>
    <lineage>
        <taxon>Eukaryota</taxon>
        <taxon>Viridiplantae</taxon>
        <taxon>Streptophyta</taxon>
        <taxon>Embryophyta</taxon>
        <taxon>Tracheophyta</taxon>
        <taxon>Spermatophyta</taxon>
        <taxon>Magnoliopsida</taxon>
        <taxon>Liliopsida</taxon>
        <taxon>Poales</taxon>
        <taxon>Poaceae</taxon>
        <taxon>PACMAD clade</taxon>
        <taxon>Panicoideae</taxon>
        <taxon>Panicodae</taxon>
        <taxon>Paniceae</taxon>
        <taxon>Panicinae</taxon>
        <taxon>Panicum</taxon>
        <taxon>Panicum sect. Hiantes</taxon>
    </lineage>
</organism>
<dbReference type="AlphaFoldDB" id="A0A8T0UU82"/>
<evidence type="ECO:0000313" key="2">
    <source>
        <dbReference type="Proteomes" id="UP000823388"/>
    </source>
</evidence>
<keyword evidence="2" id="KW-1185">Reference proteome</keyword>
<reference evidence="1" key="1">
    <citation type="submission" date="2020-05" db="EMBL/GenBank/DDBJ databases">
        <title>WGS assembly of Panicum virgatum.</title>
        <authorList>
            <person name="Lovell J.T."/>
            <person name="Jenkins J."/>
            <person name="Shu S."/>
            <person name="Juenger T.E."/>
            <person name="Schmutz J."/>
        </authorList>
    </citation>
    <scope>NUCLEOTIDE SEQUENCE</scope>
    <source>
        <strain evidence="1">AP13</strain>
    </source>
</reference>
<proteinExistence type="predicted"/>
<dbReference type="Proteomes" id="UP000823388">
    <property type="component" value="Chromosome 3K"/>
</dbReference>
<sequence length="128" mass="13901">MEAVEGMMSRMKLSAAEKKGIKVVAADGGRTGSAEPMAIGKVLVEKLVHGDGLATALGRIWCPIKGISCKDLGENRFLFTFHQAAGKRRALEDGPWMFGKDLVVMVDFDLSKSVDEWSSSMFRSGFVC</sequence>
<name>A0A8T0UU82_PANVG</name>
<accession>A0A8T0UU82</accession>
<gene>
    <name evidence="1" type="ORF">PVAP13_3KG297027</name>
</gene>
<dbReference type="EMBL" id="CM029041">
    <property type="protein sequence ID" value="KAG2625827.1"/>
    <property type="molecule type" value="Genomic_DNA"/>
</dbReference>
<protein>
    <recommendedName>
        <fullName evidence="3">DUF4283 domain-containing protein</fullName>
    </recommendedName>
</protein>
<comment type="caution">
    <text evidence="1">The sequence shown here is derived from an EMBL/GenBank/DDBJ whole genome shotgun (WGS) entry which is preliminary data.</text>
</comment>
<evidence type="ECO:0000313" key="1">
    <source>
        <dbReference type="EMBL" id="KAG2625827.1"/>
    </source>
</evidence>